<dbReference type="Proteomes" id="UP001412067">
    <property type="component" value="Unassembled WGS sequence"/>
</dbReference>
<dbReference type="EMBL" id="JBBWWR010000017">
    <property type="protein sequence ID" value="KAK8945271.1"/>
    <property type="molecule type" value="Genomic_DNA"/>
</dbReference>
<reference evidence="1 2" key="1">
    <citation type="journal article" date="2022" name="Nat. Plants">
        <title>Genomes of leafy and leafless Platanthera orchids illuminate the evolution of mycoheterotrophy.</title>
        <authorList>
            <person name="Li M.H."/>
            <person name="Liu K.W."/>
            <person name="Li Z."/>
            <person name="Lu H.C."/>
            <person name="Ye Q.L."/>
            <person name="Zhang D."/>
            <person name="Wang J.Y."/>
            <person name="Li Y.F."/>
            <person name="Zhong Z.M."/>
            <person name="Liu X."/>
            <person name="Yu X."/>
            <person name="Liu D.K."/>
            <person name="Tu X.D."/>
            <person name="Liu B."/>
            <person name="Hao Y."/>
            <person name="Liao X.Y."/>
            <person name="Jiang Y.T."/>
            <person name="Sun W.H."/>
            <person name="Chen J."/>
            <person name="Chen Y.Q."/>
            <person name="Ai Y."/>
            <person name="Zhai J.W."/>
            <person name="Wu S.S."/>
            <person name="Zhou Z."/>
            <person name="Hsiao Y.Y."/>
            <person name="Wu W.L."/>
            <person name="Chen Y.Y."/>
            <person name="Lin Y.F."/>
            <person name="Hsu J.L."/>
            <person name="Li C.Y."/>
            <person name="Wang Z.W."/>
            <person name="Zhao X."/>
            <person name="Zhong W.Y."/>
            <person name="Ma X.K."/>
            <person name="Ma L."/>
            <person name="Huang J."/>
            <person name="Chen G.Z."/>
            <person name="Huang M.Z."/>
            <person name="Huang L."/>
            <person name="Peng D.H."/>
            <person name="Luo Y.B."/>
            <person name="Zou S.Q."/>
            <person name="Chen S.P."/>
            <person name="Lan S."/>
            <person name="Tsai W.C."/>
            <person name="Van de Peer Y."/>
            <person name="Liu Z.J."/>
        </authorList>
    </citation>
    <scope>NUCLEOTIDE SEQUENCE [LARGE SCALE GENOMIC DNA]</scope>
    <source>
        <strain evidence="1">Lor288</strain>
    </source>
</reference>
<comment type="caution">
    <text evidence="1">The sequence shown here is derived from an EMBL/GenBank/DDBJ whole genome shotgun (WGS) entry which is preliminary data.</text>
</comment>
<evidence type="ECO:0000313" key="2">
    <source>
        <dbReference type="Proteomes" id="UP001412067"/>
    </source>
</evidence>
<gene>
    <name evidence="1" type="ORF">KSP40_PGU022654</name>
</gene>
<accession>A0ABR2LM46</accession>
<proteinExistence type="predicted"/>
<protein>
    <submittedName>
        <fullName evidence="1">Uncharacterized protein</fullName>
    </submittedName>
</protein>
<sequence>MTRSSKAKILIEMDISRQQSEKIWLGSASNGYAQKVLFENVFHYCNHYSITCHAVDFCFSKYPEPKPNKQLIQTKSNVIKNDLQKISLNNNSQIL</sequence>
<organism evidence="1 2">
    <name type="scientific">Platanthera guangdongensis</name>
    <dbReference type="NCBI Taxonomy" id="2320717"/>
    <lineage>
        <taxon>Eukaryota</taxon>
        <taxon>Viridiplantae</taxon>
        <taxon>Streptophyta</taxon>
        <taxon>Embryophyta</taxon>
        <taxon>Tracheophyta</taxon>
        <taxon>Spermatophyta</taxon>
        <taxon>Magnoliopsida</taxon>
        <taxon>Liliopsida</taxon>
        <taxon>Asparagales</taxon>
        <taxon>Orchidaceae</taxon>
        <taxon>Orchidoideae</taxon>
        <taxon>Orchideae</taxon>
        <taxon>Orchidinae</taxon>
        <taxon>Platanthera</taxon>
    </lineage>
</organism>
<keyword evidence="2" id="KW-1185">Reference proteome</keyword>
<name>A0ABR2LM46_9ASPA</name>
<evidence type="ECO:0000313" key="1">
    <source>
        <dbReference type="EMBL" id="KAK8945271.1"/>
    </source>
</evidence>